<dbReference type="GO" id="GO:0004252">
    <property type="term" value="F:serine-type endopeptidase activity"/>
    <property type="evidence" value="ECO:0007669"/>
    <property type="project" value="InterPro"/>
</dbReference>
<keyword evidence="6 7" id="KW-0472">Membrane</keyword>
<evidence type="ECO:0000313" key="9">
    <source>
        <dbReference type="EMBL" id="MBD2872794.1"/>
    </source>
</evidence>
<feature type="transmembrane region" description="Helical" evidence="7">
    <location>
        <begin position="166"/>
        <end position="181"/>
    </location>
</feature>
<dbReference type="Gene3D" id="1.20.1540.10">
    <property type="entry name" value="Rhomboid-like"/>
    <property type="match status" value="1"/>
</dbReference>
<feature type="transmembrane region" description="Helical" evidence="7">
    <location>
        <begin position="72"/>
        <end position="92"/>
    </location>
</feature>
<dbReference type="PANTHER" id="PTHR43731">
    <property type="entry name" value="RHOMBOID PROTEASE"/>
    <property type="match status" value="1"/>
</dbReference>
<evidence type="ECO:0000256" key="5">
    <source>
        <dbReference type="ARBA" id="ARBA00022989"/>
    </source>
</evidence>
<comment type="caution">
    <text evidence="9">The sequence shown here is derived from an EMBL/GenBank/DDBJ whole genome shotgun (WGS) entry which is preliminary data.</text>
</comment>
<comment type="subcellular location">
    <subcellularLocation>
        <location evidence="1">Membrane</location>
        <topology evidence="1">Multi-pass membrane protein</topology>
    </subcellularLocation>
</comment>
<organism evidence="9 10">
    <name type="scientific">Paenibacillus arenilitoris</name>
    <dbReference type="NCBI Taxonomy" id="2772299"/>
    <lineage>
        <taxon>Bacteria</taxon>
        <taxon>Bacillati</taxon>
        <taxon>Bacillota</taxon>
        <taxon>Bacilli</taxon>
        <taxon>Bacillales</taxon>
        <taxon>Paenibacillaceae</taxon>
        <taxon>Paenibacillus</taxon>
    </lineage>
</organism>
<dbReference type="GO" id="GO:0006508">
    <property type="term" value="P:proteolysis"/>
    <property type="evidence" value="ECO:0007669"/>
    <property type="project" value="UniProtKB-KW"/>
</dbReference>
<feature type="transmembrane region" description="Helical" evidence="7">
    <location>
        <begin position="134"/>
        <end position="154"/>
    </location>
</feature>
<dbReference type="AlphaFoldDB" id="A0A927HAN7"/>
<evidence type="ECO:0000256" key="7">
    <source>
        <dbReference type="SAM" id="Phobius"/>
    </source>
</evidence>
<feature type="transmembrane region" description="Helical" evidence="7">
    <location>
        <begin position="104"/>
        <end position="122"/>
    </location>
</feature>
<dbReference type="Pfam" id="PF01694">
    <property type="entry name" value="Rhomboid"/>
    <property type="match status" value="1"/>
</dbReference>
<feature type="transmembrane region" description="Helical" evidence="7">
    <location>
        <begin position="187"/>
        <end position="203"/>
    </location>
</feature>
<reference evidence="9" key="1">
    <citation type="submission" date="2020-09" db="EMBL/GenBank/DDBJ databases">
        <title>A novel bacterium of genus Paenibacillus, isolated from South China Sea.</title>
        <authorList>
            <person name="Huang H."/>
            <person name="Mo K."/>
            <person name="Hu Y."/>
        </authorList>
    </citation>
    <scope>NUCLEOTIDE SEQUENCE</scope>
    <source>
        <strain evidence="9">IB182493</strain>
    </source>
</reference>
<feature type="domain" description="Peptidase S54 rhomboid" evidence="8">
    <location>
        <begin position="64"/>
        <end position="200"/>
    </location>
</feature>
<keyword evidence="4" id="KW-0378">Hydrolase</keyword>
<dbReference type="Proteomes" id="UP000632125">
    <property type="component" value="Unassembled WGS sequence"/>
</dbReference>
<evidence type="ECO:0000256" key="2">
    <source>
        <dbReference type="ARBA" id="ARBA00009045"/>
    </source>
</evidence>
<accession>A0A927HAN7</accession>
<keyword evidence="5 7" id="KW-1133">Transmembrane helix</keyword>
<dbReference type="InterPro" id="IPR035952">
    <property type="entry name" value="Rhomboid-like_sf"/>
</dbReference>
<dbReference type="InterPro" id="IPR022764">
    <property type="entry name" value="Peptidase_S54_rhomboid_dom"/>
</dbReference>
<evidence type="ECO:0000256" key="3">
    <source>
        <dbReference type="ARBA" id="ARBA00022692"/>
    </source>
</evidence>
<comment type="similarity">
    <text evidence="2">Belongs to the peptidase S54 family.</text>
</comment>
<evidence type="ECO:0000256" key="6">
    <source>
        <dbReference type="ARBA" id="ARBA00023136"/>
    </source>
</evidence>
<dbReference type="EMBL" id="JACXIY010000060">
    <property type="protein sequence ID" value="MBD2872794.1"/>
    <property type="molecule type" value="Genomic_DNA"/>
</dbReference>
<keyword evidence="3 7" id="KW-0812">Transmembrane</keyword>
<dbReference type="PANTHER" id="PTHR43731:SF14">
    <property type="entry name" value="PRESENILIN-ASSOCIATED RHOMBOID-LIKE PROTEIN, MITOCHONDRIAL"/>
    <property type="match status" value="1"/>
</dbReference>
<evidence type="ECO:0000256" key="4">
    <source>
        <dbReference type="ARBA" id="ARBA00022801"/>
    </source>
</evidence>
<name>A0A927HAN7_9BACL</name>
<keyword evidence="10" id="KW-1185">Reference proteome</keyword>
<sequence>MIFLRYESFGAYLRQFPVTSAIIALNLVYFIIVSVNGDPNAAMHAIKFGAFVTHPVYDPYGMLEPWRYLTSVFMHSGIQHLLFNLFAVLVFAPPLERLLGSLRYVFFYLLCGVGGNAFSALASDVAADGGTHVGVGASGAIYGVYGAYLFISLFRKSQLDVSSRKTVYTILIFGVIFSLLAPQVDLWAHVGGALAGFLLYSLFERAKARNRRYRT</sequence>
<evidence type="ECO:0000256" key="1">
    <source>
        <dbReference type="ARBA" id="ARBA00004141"/>
    </source>
</evidence>
<dbReference type="GO" id="GO:0016020">
    <property type="term" value="C:membrane"/>
    <property type="evidence" value="ECO:0007669"/>
    <property type="project" value="UniProtKB-SubCell"/>
</dbReference>
<protein>
    <submittedName>
        <fullName evidence="9">Rhomboid family intramembrane serine protease</fullName>
    </submittedName>
</protein>
<keyword evidence="9" id="KW-0645">Protease</keyword>
<evidence type="ECO:0000313" key="10">
    <source>
        <dbReference type="Proteomes" id="UP000632125"/>
    </source>
</evidence>
<dbReference type="SUPFAM" id="SSF144091">
    <property type="entry name" value="Rhomboid-like"/>
    <property type="match status" value="1"/>
</dbReference>
<proteinExistence type="inferred from homology"/>
<gene>
    <name evidence="9" type="ORF">IDH41_29965</name>
</gene>
<dbReference type="InterPro" id="IPR050925">
    <property type="entry name" value="Rhomboid_protease_S54"/>
</dbReference>
<feature type="transmembrane region" description="Helical" evidence="7">
    <location>
        <begin position="12"/>
        <end position="32"/>
    </location>
</feature>
<evidence type="ECO:0000259" key="8">
    <source>
        <dbReference type="Pfam" id="PF01694"/>
    </source>
</evidence>